<proteinExistence type="predicted"/>
<dbReference type="PROSITE" id="PS51913">
    <property type="entry name" value="HTH_HARE"/>
    <property type="match status" value="1"/>
</dbReference>
<name>A0A7J4THS5_9EURY</name>
<evidence type="ECO:0000256" key="1">
    <source>
        <dbReference type="ARBA" id="ARBA00023163"/>
    </source>
</evidence>
<accession>A0A7J4THS5</accession>
<comment type="caution">
    <text evidence="3">The sequence shown here is derived from an EMBL/GenBank/DDBJ whole genome shotgun (WGS) entry which is preliminary data.</text>
</comment>
<feature type="domain" description="HTH HARE-type" evidence="2">
    <location>
        <begin position="1"/>
        <end position="79"/>
    </location>
</feature>
<sequence>MTSQEAAYKLLNELGKPSSSKDLARIALERHMVSSVAQDPVASHAQTIEKNIRDDVYNNPKLVFIHSGAQGRLIGLPGWDSNAPAVKDTLPNLIEIKAKIPSELFDKIKLAEQAKLKNNFDETISFLLSKGLSMVSVDIKKGLMTQLDSLNSL</sequence>
<gene>
    <name evidence="3" type="ORF">HA271_03870</name>
</gene>
<keyword evidence="1" id="KW-0804">Transcription</keyword>
<reference evidence="4" key="1">
    <citation type="journal article" date="2020" name="bioRxiv">
        <title>A rank-normalized archaeal taxonomy based on genome phylogeny resolves widespread incomplete and uneven classifications.</title>
        <authorList>
            <person name="Rinke C."/>
            <person name="Chuvochina M."/>
            <person name="Mussig A.J."/>
            <person name="Chaumeil P.-A."/>
            <person name="Waite D.W."/>
            <person name="Whitman W.B."/>
            <person name="Parks D.H."/>
            <person name="Hugenholtz P."/>
        </authorList>
    </citation>
    <scope>NUCLEOTIDE SEQUENCE [LARGE SCALE GENOMIC DNA]</scope>
</reference>
<dbReference type="InterPro" id="IPR007759">
    <property type="entry name" value="Asxl_HARE-HTH"/>
</dbReference>
<dbReference type="Proteomes" id="UP000586031">
    <property type="component" value="Unassembled WGS sequence"/>
</dbReference>
<evidence type="ECO:0000313" key="3">
    <source>
        <dbReference type="EMBL" id="HII83978.1"/>
    </source>
</evidence>
<dbReference type="GO" id="GO:0006355">
    <property type="term" value="P:regulation of DNA-templated transcription"/>
    <property type="evidence" value="ECO:0007669"/>
    <property type="project" value="InterPro"/>
</dbReference>
<evidence type="ECO:0000313" key="4">
    <source>
        <dbReference type="Proteomes" id="UP000586031"/>
    </source>
</evidence>
<organism evidence="3 4">
    <name type="scientific">Methanobacterium subterraneum</name>
    <dbReference type="NCBI Taxonomy" id="59277"/>
    <lineage>
        <taxon>Archaea</taxon>
        <taxon>Methanobacteriati</taxon>
        <taxon>Methanobacteriota</taxon>
        <taxon>Methanomada group</taxon>
        <taxon>Methanobacteria</taxon>
        <taxon>Methanobacteriales</taxon>
        <taxon>Methanobacteriaceae</taxon>
        <taxon>Methanobacterium</taxon>
    </lineage>
</organism>
<dbReference type="AlphaFoldDB" id="A0A7J4THS5"/>
<dbReference type="EMBL" id="DUHE01000112">
    <property type="protein sequence ID" value="HII83978.1"/>
    <property type="molecule type" value="Genomic_DNA"/>
</dbReference>
<protein>
    <recommendedName>
        <fullName evidence="2">HTH HARE-type domain-containing protein</fullName>
    </recommendedName>
</protein>
<evidence type="ECO:0000259" key="2">
    <source>
        <dbReference type="PROSITE" id="PS51913"/>
    </source>
</evidence>